<evidence type="ECO:0000313" key="1">
    <source>
        <dbReference type="EMBL" id="MBL0421554.1"/>
    </source>
</evidence>
<reference evidence="1" key="1">
    <citation type="submission" date="2021-01" db="EMBL/GenBank/DDBJ databases">
        <title>Ramlibacter sp. strain AW1 16S ribosomal RNA gene Genome sequencing and assembly.</title>
        <authorList>
            <person name="Kang M."/>
        </authorList>
    </citation>
    <scope>NUCLEOTIDE SEQUENCE</scope>
    <source>
        <strain evidence="1">AW1</strain>
    </source>
</reference>
<proteinExistence type="predicted"/>
<protein>
    <submittedName>
        <fullName evidence="1">Uncharacterized protein</fullName>
    </submittedName>
</protein>
<dbReference type="SUPFAM" id="SSF56529">
    <property type="entry name" value="FAH"/>
    <property type="match status" value="1"/>
</dbReference>
<organism evidence="1 2">
    <name type="scientific">Ramlibacter aurantiacus</name>
    <dbReference type="NCBI Taxonomy" id="2801330"/>
    <lineage>
        <taxon>Bacteria</taxon>
        <taxon>Pseudomonadati</taxon>
        <taxon>Pseudomonadota</taxon>
        <taxon>Betaproteobacteria</taxon>
        <taxon>Burkholderiales</taxon>
        <taxon>Comamonadaceae</taxon>
        <taxon>Ramlibacter</taxon>
    </lineage>
</organism>
<accession>A0A936ZHJ3</accession>
<name>A0A936ZHJ3_9BURK</name>
<dbReference type="GO" id="GO:0003824">
    <property type="term" value="F:catalytic activity"/>
    <property type="evidence" value="ECO:0007669"/>
    <property type="project" value="InterPro"/>
</dbReference>
<dbReference type="Gene3D" id="3.90.850.10">
    <property type="entry name" value="Fumarylacetoacetase-like, C-terminal domain"/>
    <property type="match status" value="1"/>
</dbReference>
<dbReference type="EMBL" id="JAEQNA010000005">
    <property type="protein sequence ID" value="MBL0421554.1"/>
    <property type="molecule type" value="Genomic_DNA"/>
</dbReference>
<dbReference type="Proteomes" id="UP000613011">
    <property type="component" value="Unassembled WGS sequence"/>
</dbReference>
<comment type="caution">
    <text evidence="1">The sequence shown here is derived from an EMBL/GenBank/DDBJ whole genome shotgun (WGS) entry which is preliminary data.</text>
</comment>
<dbReference type="RefSeq" id="WP_201684629.1">
    <property type="nucleotide sequence ID" value="NZ_JAEQNA010000005.1"/>
</dbReference>
<sequence length="91" mass="9875">MRPNDECATDAGDPQVNGEVRQQVDSNLMIYNLWDQIAYQPTVMTLEPGGRIATSMPLALVAARQPPQFLNVCVGIANIGHIENPVVAETV</sequence>
<dbReference type="AlphaFoldDB" id="A0A936ZHJ3"/>
<dbReference type="InterPro" id="IPR036663">
    <property type="entry name" value="Fumarylacetoacetase_C_sf"/>
</dbReference>
<keyword evidence="2" id="KW-1185">Reference proteome</keyword>
<gene>
    <name evidence="1" type="ORF">JI739_14445</name>
</gene>
<evidence type="ECO:0000313" key="2">
    <source>
        <dbReference type="Proteomes" id="UP000613011"/>
    </source>
</evidence>